<dbReference type="GeneID" id="39850086"/>
<gene>
    <name evidence="1" type="ORF">DV706_02440</name>
</gene>
<evidence type="ECO:0000313" key="2">
    <source>
        <dbReference type="Proteomes" id="UP000296822"/>
    </source>
</evidence>
<reference evidence="1 2" key="1">
    <citation type="journal article" date="2019" name="Nat. Commun.">
        <title>A new type of DNA phosphorothioation-based antiviral system in archaea.</title>
        <authorList>
            <person name="Xiong L."/>
            <person name="Liu S."/>
            <person name="Chen S."/>
            <person name="Xiao Y."/>
            <person name="Zhu B."/>
            <person name="Gao Y."/>
            <person name="Zhang Y."/>
            <person name="Chen B."/>
            <person name="Luo J."/>
            <person name="Deng Z."/>
            <person name="Chen X."/>
            <person name="Wang L."/>
            <person name="Chen S."/>
        </authorList>
    </citation>
    <scope>NUCLEOTIDE SEQUENCE [LARGE SCALE GENOMIC DNA]</scope>
    <source>
        <strain evidence="1 2">JCM 10635</strain>
    </source>
</reference>
<dbReference type="Proteomes" id="UP000296822">
    <property type="component" value="Chromosome"/>
</dbReference>
<proteinExistence type="predicted"/>
<organism evidence="1 2">
    <name type="scientific">Natronorubrum bangense</name>
    <dbReference type="NCBI Taxonomy" id="61858"/>
    <lineage>
        <taxon>Archaea</taxon>
        <taxon>Methanobacteriati</taxon>
        <taxon>Methanobacteriota</taxon>
        <taxon>Stenosarchaea group</taxon>
        <taxon>Halobacteria</taxon>
        <taxon>Halobacteriales</taxon>
        <taxon>Natrialbaceae</taxon>
        <taxon>Natronorubrum</taxon>
    </lineage>
</organism>
<name>A0A4D6HIJ3_9EURY</name>
<accession>A0A4D6HIJ3</accession>
<protein>
    <submittedName>
        <fullName evidence="1">Uncharacterized protein</fullName>
    </submittedName>
</protein>
<dbReference type="EMBL" id="CP031305">
    <property type="protein sequence ID" value="QCC53441.1"/>
    <property type="molecule type" value="Genomic_DNA"/>
</dbReference>
<evidence type="ECO:0000313" key="1">
    <source>
        <dbReference type="EMBL" id="QCC53441.1"/>
    </source>
</evidence>
<dbReference type="KEGG" id="nbg:DV706_02440"/>
<sequence>MTTRNRRSVVATAGVAGAGGPASCLFDERWRSDEKGLSPRLQSTQYGAARNRSDLSNECFVDRTGEQHADVVTATELLEGA</sequence>
<dbReference type="AlphaFoldDB" id="A0A4D6HIJ3"/>
<dbReference type="RefSeq" id="WP_006066741.1">
    <property type="nucleotide sequence ID" value="NZ_CP031305.1"/>
</dbReference>